<dbReference type="InterPro" id="IPR001387">
    <property type="entry name" value="Cro/C1-type_HTH"/>
</dbReference>
<dbReference type="Proteomes" id="UP001056937">
    <property type="component" value="Chromosome 1"/>
</dbReference>
<sequence>MDRPSRMLLPRGAGRLRADLGAFLKRRRQGLLDGEAFGTQAQVAARVGISRQTLSNIERGAAWPGPATLDALLDTLDLGWEHVAHPVESEADPRLFVDDMPGGGRLRPVPKAAAPGRYRRFLEGREGDQIAAFGEQLRAARTRRKLTLAQVAREAAISVATLSRLERGQLATSSVFRFEQAADSHTTPELVILNPWLDQLCRGPL</sequence>
<evidence type="ECO:0000313" key="3">
    <source>
        <dbReference type="EMBL" id="USI73595.1"/>
    </source>
</evidence>
<dbReference type="SMART" id="SM00530">
    <property type="entry name" value="HTH_XRE"/>
    <property type="match status" value="2"/>
</dbReference>
<dbReference type="PANTHER" id="PTHR46797">
    <property type="entry name" value="HTH-TYPE TRANSCRIPTIONAL REGULATOR"/>
    <property type="match status" value="1"/>
</dbReference>
<keyword evidence="1" id="KW-0238">DNA-binding</keyword>
<proteinExistence type="predicted"/>
<evidence type="ECO:0000259" key="2">
    <source>
        <dbReference type="PROSITE" id="PS50943"/>
    </source>
</evidence>
<dbReference type="InterPro" id="IPR010982">
    <property type="entry name" value="Lambda_DNA-bd_dom_sf"/>
</dbReference>
<dbReference type="RefSeq" id="WP_252167404.1">
    <property type="nucleotide sequence ID" value="NZ_CP084930.1"/>
</dbReference>
<dbReference type="PROSITE" id="PS50943">
    <property type="entry name" value="HTH_CROC1"/>
    <property type="match status" value="2"/>
</dbReference>
<feature type="domain" description="HTH cro/C1-type" evidence="2">
    <location>
        <begin position="39"/>
        <end position="83"/>
    </location>
</feature>
<organism evidence="3 4">
    <name type="scientific">Sphingomonas morindae</name>
    <dbReference type="NCBI Taxonomy" id="1541170"/>
    <lineage>
        <taxon>Bacteria</taxon>
        <taxon>Pseudomonadati</taxon>
        <taxon>Pseudomonadota</taxon>
        <taxon>Alphaproteobacteria</taxon>
        <taxon>Sphingomonadales</taxon>
        <taxon>Sphingomonadaceae</taxon>
        <taxon>Sphingomonas</taxon>
    </lineage>
</organism>
<dbReference type="InterPro" id="IPR050807">
    <property type="entry name" value="TransReg_Diox_bact_type"/>
</dbReference>
<evidence type="ECO:0000313" key="4">
    <source>
        <dbReference type="Proteomes" id="UP001056937"/>
    </source>
</evidence>
<dbReference type="Pfam" id="PF01381">
    <property type="entry name" value="HTH_3"/>
    <property type="match status" value="1"/>
</dbReference>
<dbReference type="Pfam" id="PF13560">
    <property type="entry name" value="HTH_31"/>
    <property type="match status" value="1"/>
</dbReference>
<dbReference type="Gene3D" id="1.10.260.40">
    <property type="entry name" value="lambda repressor-like DNA-binding domains"/>
    <property type="match status" value="2"/>
</dbReference>
<gene>
    <name evidence="3" type="ORF">LHA26_03680</name>
</gene>
<reference evidence="3" key="1">
    <citation type="journal article" date="2022" name="Toxins">
        <title>Genomic Analysis of Sphingopyxis sp. USTB-05 for Biodegrading Cyanobacterial Hepatotoxins.</title>
        <authorList>
            <person name="Liu C."/>
            <person name="Xu Q."/>
            <person name="Zhao Z."/>
            <person name="Zhang H."/>
            <person name="Liu X."/>
            <person name="Yin C."/>
            <person name="Liu Y."/>
            <person name="Yan H."/>
        </authorList>
    </citation>
    <scope>NUCLEOTIDE SEQUENCE</scope>
    <source>
        <strain evidence="3">NBD5</strain>
    </source>
</reference>
<protein>
    <submittedName>
        <fullName evidence="3">Transcriptional regulator</fullName>
    </submittedName>
</protein>
<name>A0ABY4XA63_9SPHN</name>
<dbReference type="SUPFAM" id="SSF47413">
    <property type="entry name" value="lambda repressor-like DNA-binding domains"/>
    <property type="match status" value="2"/>
</dbReference>
<accession>A0ABY4XA63</accession>
<dbReference type="CDD" id="cd00093">
    <property type="entry name" value="HTH_XRE"/>
    <property type="match status" value="2"/>
</dbReference>
<dbReference type="PANTHER" id="PTHR46797:SF1">
    <property type="entry name" value="METHYLPHOSPHONATE SYNTHASE"/>
    <property type="match status" value="1"/>
</dbReference>
<feature type="domain" description="HTH cro/C1-type" evidence="2">
    <location>
        <begin position="137"/>
        <end position="169"/>
    </location>
</feature>
<keyword evidence="4" id="KW-1185">Reference proteome</keyword>
<dbReference type="EMBL" id="CP084930">
    <property type="protein sequence ID" value="USI73595.1"/>
    <property type="molecule type" value="Genomic_DNA"/>
</dbReference>
<evidence type="ECO:0000256" key="1">
    <source>
        <dbReference type="ARBA" id="ARBA00023125"/>
    </source>
</evidence>